<evidence type="ECO:0000256" key="7">
    <source>
        <dbReference type="SAM" id="Phobius"/>
    </source>
</evidence>
<evidence type="ECO:0000313" key="11">
    <source>
        <dbReference type="Proteomes" id="UP000769157"/>
    </source>
</evidence>
<evidence type="ECO:0000256" key="2">
    <source>
        <dbReference type="ARBA" id="ARBA00008170"/>
    </source>
</evidence>
<dbReference type="GeneID" id="70238726"/>
<dbReference type="Pfam" id="PF01699">
    <property type="entry name" value="Na_Ca_ex"/>
    <property type="match status" value="2"/>
</dbReference>
<evidence type="ECO:0000256" key="6">
    <source>
        <dbReference type="ARBA" id="ARBA00023136"/>
    </source>
</evidence>
<dbReference type="RefSeq" id="XP_046058479.1">
    <property type="nucleotide sequence ID" value="XM_046208082.1"/>
</dbReference>
<dbReference type="GO" id="GO:0008324">
    <property type="term" value="F:monoatomic cation transmembrane transporter activity"/>
    <property type="evidence" value="ECO:0007669"/>
    <property type="project" value="TreeGrafter"/>
</dbReference>
<keyword evidence="11" id="KW-1185">Reference proteome</keyword>
<comment type="subcellular location">
    <subcellularLocation>
        <location evidence="1">Membrane</location>
        <topology evidence="1">Multi-pass membrane protein</topology>
    </subcellularLocation>
</comment>
<feature type="domain" description="Sodium/calcium exchanger membrane region" evidence="9">
    <location>
        <begin position="81"/>
        <end position="238"/>
    </location>
</feature>
<comment type="similarity">
    <text evidence="2">Belongs to the Ca(2+):cation antiporter (CaCA) (TC 2.A.19) family.</text>
</comment>
<evidence type="ECO:0000256" key="8">
    <source>
        <dbReference type="SAM" id="SignalP"/>
    </source>
</evidence>
<feature type="transmembrane region" description="Helical" evidence="7">
    <location>
        <begin position="404"/>
        <end position="424"/>
    </location>
</feature>
<keyword evidence="4 7" id="KW-0812">Transmembrane</keyword>
<feature type="transmembrane region" description="Helical" evidence="7">
    <location>
        <begin position="534"/>
        <end position="555"/>
    </location>
</feature>
<comment type="caution">
    <text evidence="10">The sequence shown here is derived from an EMBL/GenBank/DDBJ whole genome shotgun (WGS) entry which is preliminary data.</text>
</comment>
<evidence type="ECO:0000259" key="9">
    <source>
        <dbReference type="Pfam" id="PF01699"/>
    </source>
</evidence>
<feature type="transmembrane region" description="Helical" evidence="7">
    <location>
        <begin position="144"/>
        <end position="167"/>
    </location>
</feature>
<feature type="chain" id="PRO_5040282304" description="Sodium/calcium exchanger membrane region domain-containing protein" evidence="8">
    <location>
        <begin position="22"/>
        <end position="588"/>
    </location>
</feature>
<feature type="signal peptide" evidence="8">
    <location>
        <begin position="1"/>
        <end position="21"/>
    </location>
</feature>
<gene>
    <name evidence="10" type="ORF">OGAPHI_006762</name>
</gene>
<evidence type="ECO:0000313" key="10">
    <source>
        <dbReference type="EMBL" id="KAH3661355.1"/>
    </source>
</evidence>
<sequence>MLYQRLVRLGTLFFLIGAVAGASTNSTCHLIYELPNNEQCSFALEHCADHQLGYLNLFKLYYCTSSWTLVRQWLILPLVVAILLYLFAFLGLTASEYLCANLSTLSAYLKIPENISGLTLLAFGNGSPDLVSTYSSFQTNNPSLAIGELIGAAFFITSFIVGSITIAHPFDVIPQFSADSPQTQQLLVQNAKFVYLRDVSFFLFSMITLVACLLNGHLSTVKLNILITIYLTYVCVVLIWQYLFSQKKKELIRDYTIRNSYNDEPFIVMDGDNLEFEDTYTFHPGIINSIEFGKVLDGLSQKQSVPFNLASFVNDSQNYESRLTNNHISLPDDEIESQSTIKTIFNNLAYPLVMILTYNVPVVPYSMCDDSTKPNLPQLYKILVSLSLAECTIFLSFFNSPSWQSWLVFFAIAPFPVFGVYYNLIRAQKQSNLVKLFLCVVGFVTAIAFIAQIADELINVLKFISVLTNMSDVIMGLTIFAIGNSVGDLISNLVIASLGYPLMALAACFGGPLLNLLLGVGVNGKIMGQVNIDIKWSFTLTCTWIILVLVFMLVYIPLNNWRFTRQIGIGLVLVWVLGTYLNIQLELI</sequence>
<reference evidence="10" key="2">
    <citation type="submission" date="2021-01" db="EMBL/GenBank/DDBJ databases">
        <authorList>
            <person name="Schikora-Tamarit M.A."/>
        </authorList>
    </citation>
    <scope>NUCLEOTIDE SEQUENCE</scope>
    <source>
        <strain evidence="10">CBS6075</strain>
    </source>
</reference>
<name>A0A9P8T0Y8_9ASCO</name>
<evidence type="ECO:0000256" key="4">
    <source>
        <dbReference type="ARBA" id="ARBA00022692"/>
    </source>
</evidence>
<feature type="domain" description="Sodium/calcium exchanger membrane region" evidence="9">
    <location>
        <begin position="440"/>
        <end position="583"/>
    </location>
</feature>
<dbReference type="InterPro" id="IPR044880">
    <property type="entry name" value="NCX_ion-bd_dom_sf"/>
</dbReference>
<feature type="transmembrane region" description="Helical" evidence="7">
    <location>
        <begin position="567"/>
        <end position="585"/>
    </location>
</feature>
<evidence type="ECO:0000256" key="3">
    <source>
        <dbReference type="ARBA" id="ARBA00022448"/>
    </source>
</evidence>
<dbReference type="InterPro" id="IPR051359">
    <property type="entry name" value="CaCA_antiporter"/>
</dbReference>
<keyword evidence="5 7" id="KW-1133">Transmembrane helix</keyword>
<keyword evidence="6 7" id="KW-0472">Membrane</keyword>
<keyword evidence="8" id="KW-0732">Signal</keyword>
<dbReference type="PANTHER" id="PTHR12266">
    <property type="entry name" value="NA+/CA2+ K+ INDEPENDENT EXCHANGER"/>
    <property type="match status" value="1"/>
</dbReference>
<dbReference type="AlphaFoldDB" id="A0A9P8T0Y8"/>
<dbReference type="EMBL" id="JAEUBE010000487">
    <property type="protein sequence ID" value="KAH3661355.1"/>
    <property type="molecule type" value="Genomic_DNA"/>
</dbReference>
<evidence type="ECO:0000256" key="1">
    <source>
        <dbReference type="ARBA" id="ARBA00004141"/>
    </source>
</evidence>
<dbReference type="InterPro" id="IPR004837">
    <property type="entry name" value="NaCa_Exmemb"/>
</dbReference>
<feature type="transmembrane region" description="Helical" evidence="7">
    <location>
        <begin position="436"/>
        <end position="454"/>
    </location>
</feature>
<proteinExistence type="inferred from homology"/>
<feature type="transmembrane region" description="Helical" evidence="7">
    <location>
        <begin position="199"/>
        <end position="218"/>
    </location>
</feature>
<organism evidence="10 11">
    <name type="scientific">Ogataea philodendri</name>
    <dbReference type="NCBI Taxonomy" id="1378263"/>
    <lineage>
        <taxon>Eukaryota</taxon>
        <taxon>Fungi</taxon>
        <taxon>Dikarya</taxon>
        <taxon>Ascomycota</taxon>
        <taxon>Saccharomycotina</taxon>
        <taxon>Pichiomycetes</taxon>
        <taxon>Pichiales</taxon>
        <taxon>Pichiaceae</taxon>
        <taxon>Ogataea</taxon>
    </lineage>
</organism>
<dbReference type="Gene3D" id="1.20.1420.30">
    <property type="entry name" value="NCX, central ion-binding region"/>
    <property type="match status" value="2"/>
</dbReference>
<dbReference type="GO" id="GO:0006874">
    <property type="term" value="P:intracellular calcium ion homeostasis"/>
    <property type="evidence" value="ECO:0007669"/>
    <property type="project" value="TreeGrafter"/>
</dbReference>
<feature type="transmembrane region" description="Helical" evidence="7">
    <location>
        <begin position="489"/>
        <end position="514"/>
    </location>
</feature>
<dbReference type="GO" id="GO:0016020">
    <property type="term" value="C:membrane"/>
    <property type="evidence" value="ECO:0007669"/>
    <property type="project" value="UniProtKB-SubCell"/>
</dbReference>
<accession>A0A9P8T0Y8</accession>
<protein>
    <recommendedName>
        <fullName evidence="9">Sodium/calcium exchanger membrane region domain-containing protein</fullName>
    </recommendedName>
</protein>
<feature type="transmembrane region" description="Helical" evidence="7">
    <location>
        <begin position="74"/>
        <end position="95"/>
    </location>
</feature>
<evidence type="ECO:0000256" key="5">
    <source>
        <dbReference type="ARBA" id="ARBA00022989"/>
    </source>
</evidence>
<feature type="transmembrane region" description="Helical" evidence="7">
    <location>
        <begin position="460"/>
        <end position="482"/>
    </location>
</feature>
<keyword evidence="3" id="KW-0813">Transport</keyword>
<feature type="transmembrane region" description="Helical" evidence="7">
    <location>
        <begin position="224"/>
        <end position="244"/>
    </location>
</feature>
<dbReference type="PANTHER" id="PTHR12266:SF0">
    <property type="entry name" value="MITOCHONDRIAL SODIUM_CALCIUM EXCHANGER PROTEIN"/>
    <property type="match status" value="1"/>
</dbReference>
<reference evidence="10" key="1">
    <citation type="journal article" date="2021" name="Open Biol.">
        <title>Shared evolutionary footprints suggest mitochondrial oxidative damage underlies multiple complex I losses in fungi.</title>
        <authorList>
            <person name="Schikora-Tamarit M.A."/>
            <person name="Marcet-Houben M."/>
            <person name="Nosek J."/>
            <person name="Gabaldon T."/>
        </authorList>
    </citation>
    <scope>NUCLEOTIDE SEQUENCE</scope>
    <source>
        <strain evidence="10">CBS6075</strain>
    </source>
</reference>
<dbReference type="Proteomes" id="UP000769157">
    <property type="component" value="Unassembled WGS sequence"/>
</dbReference>
<dbReference type="OrthoDB" id="407410at2759"/>